<evidence type="ECO:0000313" key="7">
    <source>
        <dbReference type="Proteomes" id="UP001500466"/>
    </source>
</evidence>
<dbReference type="InterPro" id="IPR011075">
    <property type="entry name" value="TetR_C"/>
</dbReference>
<feature type="domain" description="HTH tetR-type" evidence="5">
    <location>
        <begin position="45"/>
        <end position="105"/>
    </location>
</feature>
<dbReference type="InterPro" id="IPR009057">
    <property type="entry name" value="Homeodomain-like_sf"/>
</dbReference>
<protein>
    <submittedName>
        <fullName evidence="6">TetR/AcrR family transcriptional regulator</fullName>
    </submittedName>
</protein>
<evidence type="ECO:0000256" key="4">
    <source>
        <dbReference type="PROSITE-ProRule" id="PRU00335"/>
    </source>
</evidence>
<dbReference type="Pfam" id="PF00440">
    <property type="entry name" value="TetR_N"/>
    <property type="match status" value="1"/>
</dbReference>
<dbReference type="PANTHER" id="PTHR30055">
    <property type="entry name" value="HTH-TYPE TRANSCRIPTIONAL REGULATOR RUTR"/>
    <property type="match status" value="1"/>
</dbReference>
<sequence length="232" mass="25070">MAEVTDVSDAQDAAVRDEARVAPPHGLVVEVGDYDHRRFPRRRGAVLAKAINDAVVEELAERGYAGFTFEGVASRAGTGKSTLYRRWADKPAIVIDGLSASLPDLAEYRSSGSLRDDLIAVLSMYGNSCDGSLGVALRVVCGEAAVSAELKELWQERAVAPRLDLIRRLIREAIDRGEARPGALADECVTAGPALVGTTYMRESAAPSRETIERIVDHVMIPMLEAREPVAR</sequence>
<dbReference type="InterPro" id="IPR036271">
    <property type="entry name" value="Tet_transcr_reg_TetR-rel_C_sf"/>
</dbReference>
<dbReference type="SUPFAM" id="SSF46689">
    <property type="entry name" value="Homeodomain-like"/>
    <property type="match status" value="1"/>
</dbReference>
<dbReference type="Proteomes" id="UP001500466">
    <property type="component" value="Unassembled WGS sequence"/>
</dbReference>
<dbReference type="Gene3D" id="1.10.10.60">
    <property type="entry name" value="Homeodomain-like"/>
    <property type="match status" value="1"/>
</dbReference>
<evidence type="ECO:0000259" key="5">
    <source>
        <dbReference type="PROSITE" id="PS50977"/>
    </source>
</evidence>
<reference evidence="7" key="1">
    <citation type="journal article" date="2019" name="Int. J. Syst. Evol. Microbiol.">
        <title>The Global Catalogue of Microorganisms (GCM) 10K type strain sequencing project: providing services to taxonomists for standard genome sequencing and annotation.</title>
        <authorList>
            <consortium name="The Broad Institute Genomics Platform"/>
            <consortium name="The Broad Institute Genome Sequencing Center for Infectious Disease"/>
            <person name="Wu L."/>
            <person name="Ma J."/>
        </authorList>
    </citation>
    <scope>NUCLEOTIDE SEQUENCE [LARGE SCALE GENOMIC DNA]</scope>
    <source>
        <strain evidence="7">JCM 17986</strain>
    </source>
</reference>
<dbReference type="PRINTS" id="PR00455">
    <property type="entry name" value="HTHTETR"/>
</dbReference>
<feature type="DNA-binding region" description="H-T-H motif" evidence="4">
    <location>
        <begin position="68"/>
        <end position="87"/>
    </location>
</feature>
<dbReference type="PROSITE" id="PS50977">
    <property type="entry name" value="HTH_TETR_2"/>
    <property type="match status" value="1"/>
</dbReference>
<dbReference type="InterPro" id="IPR050109">
    <property type="entry name" value="HTH-type_TetR-like_transc_reg"/>
</dbReference>
<dbReference type="InterPro" id="IPR001647">
    <property type="entry name" value="HTH_TetR"/>
</dbReference>
<dbReference type="EMBL" id="BAABHS010000039">
    <property type="protein sequence ID" value="GAA4990191.1"/>
    <property type="molecule type" value="Genomic_DNA"/>
</dbReference>
<accession>A0ABP9I7D0</accession>
<dbReference type="Pfam" id="PF16859">
    <property type="entry name" value="TetR_C_11"/>
    <property type="match status" value="1"/>
</dbReference>
<keyword evidence="3" id="KW-0804">Transcription</keyword>
<dbReference type="Gene3D" id="1.10.357.10">
    <property type="entry name" value="Tetracycline Repressor, domain 2"/>
    <property type="match status" value="1"/>
</dbReference>
<proteinExistence type="predicted"/>
<evidence type="ECO:0000313" key="6">
    <source>
        <dbReference type="EMBL" id="GAA4990191.1"/>
    </source>
</evidence>
<evidence type="ECO:0000256" key="3">
    <source>
        <dbReference type="ARBA" id="ARBA00023163"/>
    </source>
</evidence>
<evidence type="ECO:0000256" key="2">
    <source>
        <dbReference type="ARBA" id="ARBA00023125"/>
    </source>
</evidence>
<keyword evidence="1" id="KW-0805">Transcription regulation</keyword>
<evidence type="ECO:0000256" key="1">
    <source>
        <dbReference type="ARBA" id="ARBA00023015"/>
    </source>
</evidence>
<organism evidence="6 7">
    <name type="scientific">Yinghuangia aomiensis</name>
    <dbReference type="NCBI Taxonomy" id="676205"/>
    <lineage>
        <taxon>Bacteria</taxon>
        <taxon>Bacillati</taxon>
        <taxon>Actinomycetota</taxon>
        <taxon>Actinomycetes</taxon>
        <taxon>Kitasatosporales</taxon>
        <taxon>Streptomycetaceae</taxon>
        <taxon>Yinghuangia</taxon>
    </lineage>
</organism>
<dbReference type="SUPFAM" id="SSF48498">
    <property type="entry name" value="Tetracyclin repressor-like, C-terminal domain"/>
    <property type="match status" value="1"/>
</dbReference>
<keyword evidence="7" id="KW-1185">Reference proteome</keyword>
<dbReference type="PANTHER" id="PTHR30055:SF225">
    <property type="entry name" value="TRANSCRIPTIONAL REGULATORY PROTEIN-RELATED"/>
    <property type="match status" value="1"/>
</dbReference>
<name>A0ABP9I7D0_9ACTN</name>
<comment type="caution">
    <text evidence="6">The sequence shown here is derived from an EMBL/GenBank/DDBJ whole genome shotgun (WGS) entry which is preliminary data.</text>
</comment>
<gene>
    <name evidence="6" type="ORF">GCM10023205_71840</name>
</gene>
<keyword evidence="2 4" id="KW-0238">DNA-binding</keyword>